<organism evidence="2 3">
    <name type="scientific">Citrobacter phage Moon</name>
    <dbReference type="NCBI Taxonomy" id="1540095"/>
    <lineage>
        <taxon>Viruses</taxon>
        <taxon>Duplodnaviria</taxon>
        <taxon>Heunggongvirae</taxon>
        <taxon>Uroviricota</taxon>
        <taxon>Caudoviricetes</taxon>
        <taxon>Pantevenvirales</taxon>
        <taxon>Straboviridae</taxon>
        <taxon>Tevenvirinae</taxon>
        <taxon>Moonvirus</taxon>
        <taxon>Moonvirus moon</taxon>
    </lineage>
</organism>
<keyword evidence="3" id="KW-1185">Reference proteome</keyword>
<proteinExistence type="predicted"/>
<evidence type="ECO:0000256" key="1">
    <source>
        <dbReference type="SAM" id="MobiDB-lite"/>
    </source>
</evidence>
<dbReference type="RefSeq" id="YP_009146622.1">
    <property type="nucleotide sequence ID" value="NC_027331.1"/>
</dbReference>
<reference evidence="2 3" key="1">
    <citation type="journal article" date="2015" name="Genome Announc.">
        <title>Complete Genome Sequence of Citrobacter freundii Myophage Moon.</title>
        <authorList>
            <person name="Edwards G.B."/>
            <person name="Luna A.J."/>
            <person name="Hernandez A.C."/>
            <person name="Kuty Everett G.F."/>
        </authorList>
    </citation>
    <scope>NUCLEOTIDE SEQUENCE [LARGE SCALE GENOMIC DNA]</scope>
</reference>
<evidence type="ECO:0000313" key="3">
    <source>
        <dbReference type="Proteomes" id="UP000030323"/>
    </source>
</evidence>
<dbReference type="GeneID" id="24721788"/>
<protein>
    <submittedName>
        <fullName evidence="2">Prohead core protein</fullName>
    </submittedName>
</protein>
<dbReference type="Proteomes" id="UP000030323">
    <property type="component" value="Segment"/>
</dbReference>
<dbReference type="Pfam" id="PF17634">
    <property type="entry name" value="GP67"/>
    <property type="match status" value="1"/>
</dbReference>
<name>A0A0A0YVL4_9CAUD</name>
<accession>A0A0A0YVL4</accession>
<feature type="compositionally biased region" description="Acidic residues" evidence="1">
    <location>
        <begin position="47"/>
        <end position="71"/>
    </location>
</feature>
<feature type="region of interest" description="Disordered" evidence="1">
    <location>
        <begin position="41"/>
        <end position="71"/>
    </location>
</feature>
<dbReference type="KEGG" id="vg:24721788"/>
<evidence type="ECO:0000313" key="2">
    <source>
        <dbReference type="EMBL" id="AIX12160.1"/>
    </source>
</evidence>
<dbReference type="EMBL" id="KM236240">
    <property type="protein sequence ID" value="AIX12160.1"/>
    <property type="molecule type" value="Genomic_DNA"/>
</dbReference>
<gene>
    <name evidence="2" type="ORF">CPT_Moon189</name>
</gene>
<dbReference type="InterPro" id="IPR035114">
    <property type="entry name" value="GP67"/>
</dbReference>
<sequence>METEFISACLSNDLVQATKMFEAAMAPRIVDLVEQRKTEIARSVMIEGEEPKEEKDEDHEDDEDDDKEDDE</sequence>